<keyword evidence="1" id="KW-0732">Signal</keyword>
<organism evidence="2 3">
    <name type="scientific">Metschnikowia aff. pulcherrima</name>
    <dbReference type="NCBI Taxonomy" id="2163413"/>
    <lineage>
        <taxon>Eukaryota</taxon>
        <taxon>Fungi</taxon>
        <taxon>Dikarya</taxon>
        <taxon>Ascomycota</taxon>
        <taxon>Saccharomycotina</taxon>
        <taxon>Pichiomycetes</taxon>
        <taxon>Metschnikowiaceae</taxon>
        <taxon>Metschnikowia</taxon>
    </lineage>
</organism>
<dbReference type="AlphaFoldDB" id="A0A4P6XS69"/>
<proteinExistence type="predicted"/>
<keyword evidence="3" id="KW-1185">Reference proteome</keyword>
<accession>A0A4P6XS69</accession>
<reference evidence="3" key="1">
    <citation type="submission" date="2019-03" db="EMBL/GenBank/DDBJ databases">
        <title>Snf2 controls pulcherriminic acid biosynthesis and connects pigmentation and antifungal activity of the yeast Metschnikowia pulcherrima.</title>
        <authorList>
            <person name="Gore-Lloyd D."/>
            <person name="Sumann I."/>
            <person name="Brachmann A.O."/>
            <person name="Schneeberger K."/>
            <person name="Ortiz-Merino R.A."/>
            <person name="Moreno-Beltran M."/>
            <person name="Schlaefli M."/>
            <person name="Kirner P."/>
            <person name="Santos Kron A."/>
            <person name="Wolfe K.H."/>
            <person name="Piel J."/>
            <person name="Ahrens C.H."/>
            <person name="Henk D."/>
            <person name="Freimoser F.M."/>
        </authorList>
    </citation>
    <scope>NUCLEOTIDE SEQUENCE [LARGE SCALE GENOMIC DNA]</scope>
    <source>
        <strain evidence="3">APC 1.2</strain>
    </source>
</reference>
<gene>
    <name evidence="2" type="ORF">METSCH_E06560</name>
</gene>
<evidence type="ECO:0000256" key="1">
    <source>
        <dbReference type="SAM" id="SignalP"/>
    </source>
</evidence>
<name>A0A4P6XS69_9ASCO</name>
<evidence type="ECO:0000313" key="3">
    <source>
        <dbReference type="Proteomes" id="UP000292447"/>
    </source>
</evidence>
<evidence type="ECO:0000313" key="2">
    <source>
        <dbReference type="EMBL" id="QBM90407.1"/>
    </source>
</evidence>
<dbReference type="Proteomes" id="UP000292447">
    <property type="component" value="Chromosome V"/>
</dbReference>
<sequence length="251" mass="27883">MKLIFSVVSMAVVVLFRSAATAAVISDDRNDNLVGKPVKIGSRANLDPRSYGTQANLRNHPILERRADANEILSRQAEKEIKEYVSDLRGYTIGTSWLPDSFGADAEQLRAELDSIADMVAKVLPEEPRLLAQLRYARYLHSKMSGAVEKLANFPSMGGIYGCISEAVNLNIGLTRFRNSEGEPDLLAANYVHQIRYGFETALANLNLSFRRQTLANTPSYLRELFNHEVLIARLTIDELLEAGIKAGLQM</sequence>
<feature type="signal peptide" evidence="1">
    <location>
        <begin position="1"/>
        <end position="22"/>
    </location>
</feature>
<feature type="chain" id="PRO_5020566063" evidence="1">
    <location>
        <begin position="23"/>
        <end position="251"/>
    </location>
</feature>
<dbReference type="EMBL" id="CP034460">
    <property type="protein sequence ID" value="QBM90407.1"/>
    <property type="molecule type" value="Genomic_DNA"/>
</dbReference>
<protein>
    <submittedName>
        <fullName evidence="2">Uncharacterized protein</fullName>
    </submittedName>
</protein>